<dbReference type="SMART" id="SM00044">
    <property type="entry name" value="CYCc"/>
    <property type="match status" value="1"/>
</dbReference>
<protein>
    <recommendedName>
        <fullName evidence="1">Guanylate cyclase domain-containing protein</fullName>
    </recommendedName>
</protein>
<accession>A0AAU9EMN1</accession>
<evidence type="ECO:0000259" key="1">
    <source>
        <dbReference type="PROSITE" id="PS50125"/>
    </source>
</evidence>
<dbReference type="GO" id="GO:0035556">
    <property type="term" value="P:intracellular signal transduction"/>
    <property type="evidence" value="ECO:0007669"/>
    <property type="project" value="InterPro"/>
</dbReference>
<dbReference type="Proteomes" id="UP001366166">
    <property type="component" value="Chromosome"/>
</dbReference>
<name>A0AAU9EMN1_9BACT</name>
<dbReference type="InterPro" id="IPR001054">
    <property type="entry name" value="A/G_cyclase"/>
</dbReference>
<dbReference type="EMBL" id="AP028679">
    <property type="protein sequence ID" value="BEQ13255.1"/>
    <property type="molecule type" value="Genomic_DNA"/>
</dbReference>
<keyword evidence="3" id="KW-1185">Reference proteome</keyword>
<dbReference type="GO" id="GO:0009190">
    <property type="term" value="P:cyclic nucleotide biosynthetic process"/>
    <property type="evidence" value="ECO:0007669"/>
    <property type="project" value="InterPro"/>
</dbReference>
<reference evidence="3" key="1">
    <citation type="journal article" date="2023" name="Arch. Microbiol.">
        <title>Desulfoferula mesophilus gen. nov. sp. nov., a mesophilic sulfate-reducing bacterium isolated from a brackish lake sediment.</title>
        <authorList>
            <person name="Watanabe T."/>
            <person name="Yabe T."/>
            <person name="Tsuji J.M."/>
            <person name="Fukui M."/>
        </authorList>
    </citation>
    <scope>NUCLEOTIDE SEQUENCE [LARGE SCALE GENOMIC DNA]</scope>
    <source>
        <strain evidence="3">12FAK</strain>
    </source>
</reference>
<gene>
    <name evidence="2" type="ORF">FAK_03210</name>
</gene>
<dbReference type="SUPFAM" id="SSF55781">
    <property type="entry name" value="GAF domain-like"/>
    <property type="match status" value="1"/>
</dbReference>
<organism evidence="2 3">
    <name type="scientific">Desulfoferula mesophila</name>
    <dbReference type="NCBI Taxonomy" id="3058419"/>
    <lineage>
        <taxon>Bacteria</taxon>
        <taxon>Pseudomonadati</taxon>
        <taxon>Thermodesulfobacteriota</taxon>
        <taxon>Desulfarculia</taxon>
        <taxon>Desulfarculales</taxon>
        <taxon>Desulfarculaceae</taxon>
        <taxon>Desulfoferula</taxon>
    </lineage>
</organism>
<dbReference type="CDD" id="cd07302">
    <property type="entry name" value="CHD"/>
    <property type="match status" value="1"/>
</dbReference>
<dbReference type="Gene3D" id="3.30.450.40">
    <property type="match status" value="1"/>
</dbReference>
<dbReference type="PANTHER" id="PTHR43081:SF1">
    <property type="entry name" value="ADENYLATE CYCLASE, TERMINAL-DIFFERENTIATION SPECIFIC"/>
    <property type="match status" value="1"/>
</dbReference>
<dbReference type="GO" id="GO:0004016">
    <property type="term" value="F:adenylate cyclase activity"/>
    <property type="evidence" value="ECO:0007669"/>
    <property type="project" value="UniProtKB-ARBA"/>
</dbReference>
<sequence length="391" mass="42737">MDKNYRERYQFYRRLGRRLAAVMEVNHILEAVRAEAKQVVPAAMEACILLLDPEAAAYTRPLQCDLYDTPRNCLSCKRNRSAVQTALARRKAVVLNRPGSVTRPDGTVVATGPEAAMPILVKGEALAVGTVLIRPGARFTRREFFLMRDLADIAGNHLMGAKLHWQVTQEKMKISQSLTQLIPFVPRTVARLAHEEPEGLAQGKQRRQVAVLFVDIEGYSRLFASMPEEKVNQLVERFFSSFVDPIHRSGGDINETAGDGLMIIFADPDPAAGAKKAVEAAFDIQASASMNNLSLGRDADPLRLKMGINLGQALVGPTRLAGSLGSRMTYTASGPVTNLAARLADMAQGGDILVSQAVQEHIQGLWPSYSKGEVCFKGMDQAVRVYSLMSG</sequence>
<dbReference type="AlphaFoldDB" id="A0AAU9EMN1"/>
<dbReference type="InterPro" id="IPR050697">
    <property type="entry name" value="Adenylyl/Guanylyl_Cyclase_3/4"/>
</dbReference>
<dbReference type="RefSeq" id="WP_338604765.1">
    <property type="nucleotide sequence ID" value="NZ_AP028679.1"/>
</dbReference>
<dbReference type="PANTHER" id="PTHR43081">
    <property type="entry name" value="ADENYLATE CYCLASE, TERMINAL-DIFFERENTIATION SPECIFIC-RELATED"/>
    <property type="match status" value="1"/>
</dbReference>
<dbReference type="Pfam" id="PF00211">
    <property type="entry name" value="Guanylate_cyc"/>
    <property type="match status" value="1"/>
</dbReference>
<feature type="domain" description="Guanylate cyclase" evidence="1">
    <location>
        <begin position="210"/>
        <end position="344"/>
    </location>
</feature>
<proteinExistence type="predicted"/>
<dbReference type="SUPFAM" id="SSF55073">
    <property type="entry name" value="Nucleotide cyclase"/>
    <property type="match status" value="1"/>
</dbReference>
<dbReference type="PROSITE" id="PS50125">
    <property type="entry name" value="GUANYLATE_CYCLASE_2"/>
    <property type="match status" value="1"/>
</dbReference>
<evidence type="ECO:0000313" key="3">
    <source>
        <dbReference type="Proteomes" id="UP001366166"/>
    </source>
</evidence>
<dbReference type="KEGG" id="dmp:FAK_03210"/>
<dbReference type="InterPro" id="IPR029016">
    <property type="entry name" value="GAF-like_dom_sf"/>
</dbReference>
<evidence type="ECO:0000313" key="2">
    <source>
        <dbReference type="EMBL" id="BEQ13255.1"/>
    </source>
</evidence>
<dbReference type="InterPro" id="IPR029787">
    <property type="entry name" value="Nucleotide_cyclase"/>
</dbReference>
<dbReference type="Gene3D" id="3.30.70.1230">
    <property type="entry name" value="Nucleotide cyclase"/>
    <property type="match status" value="1"/>
</dbReference>